<dbReference type="InterPro" id="IPR038107">
    <property type="entry name" value="Glycos_transf_N_sf"/>
</dbReference>
<feature type="active site" description="Proton acceptor" evidence="2">
    <location>
        <position position="68"/>
    </location>
</feature>
<keyword evidence="4" id="KW-0448">Lipopolysaccharide biosynthesis</keyword>
<evidence type="ECO:0000256" key="2">
    <source>
        <dbReference type="PIRSR" id="PIRSR639901-1"/>
    </source>
</evidence>
<feature type="site" description="Transition state stabilizer" evidence="3">
    <location>
        <position position="136"/>
    </location>
</feature>
<dbReference type="GO" id="GO:0005886">
    <property type="term" value="C:plasma membrane"/>
    <property type="evidence" value="ECO:0007669"/>
    <property type="project" value="UniProtKB-SubCell"/>
</dbReference>
<comment type="similarity">
    <text evidence="4">Belongs to the glycosyltransferase group 1 family.</text>
</comment>
<evidence type="ECO:0000256" key="4">
    <source>
        <dbReference type="RuleBase" id="RU365103"/>
    </source>
</evidence>
<keyword evidence="4" id="KW-1003">Cell membrane</keyword>
<comment type="pathway">
    <text evidence="4">Bacterial outer membrane biogenesis; LPS core biosynthesis.</text>
</comment>
<dbReference type="InterPro" id="IPR039901">
    <property type="entry name" value="Kdotransferase"/>
</dbReference>
<dbReference type="GO" id="GO:0009245">
    <property type="term" value="P:lipid A biosynthetic process"/>
    <property type="evidence" value="ECO:0007669"/>
    <property type="project" value="TreeGrafter"/>
</dbReference>
<proteinExistence type="inferred from homology"/>
<keyword evidence="6" id="KW-0328">Glycosyltransferase</keyword>
<accession>A0A1V5MDM9</accession>
<gene>
    <name evidence="6" type="primary">waaA</name>
    <name evidence="6" type="ORF">BWY73_01120</name>
</gene>
<comment type="caution">
    <text evidence="6">The sequence shown here is derived from an EMBL/GenBank/DDBJ whole genome shotgun (WGS) entry which is preliminary data.</text>
</comment>
<dbReference type="Gene3D" id="3.40.50.11720">
    <property type="entry name" value="3-Deoxy-D-manno-octulosonic-acid transferase, N-terminal domain"/>
    <property type="match status" value="1"/>
</dbReference>
<dbReference type="PANTHER" id="PTHR42755">
    <property type="entry name" value="3-DEOXY-MANNO-OCTULOSONATE CYTIDYLYLTRANSFERASE"/>
    <property type="match status" value="1"/>
</dbReference>
<dbReference type="Pfam" id="PF04413">
    <property type="entry name" value="Glycos_transf_N"/>
    <property type="match status" value="1"/>
</dbReference>
<feature type="site" description="Transition state stabilizer" evidence="3">
    <location>
        <position position="214"/>
    </location>
</feature>
<comment type="function">
    <text evidence="4">Involved in lipopolysaccharide (LPS) biosynthesis. Catalyzes the transfer of 3-deoxy-D-manno-octulosonate (Kdo) residue(s) from CMP-Kdo to lipid IV(A), the tetraacyldisaccharide-1,4'-bisphosphate precursor of lipid A.</text>
</comment>
<dbReference type="Proteomes" id="UP000485484">
    <property type="component" value="Unassembled WGS sequence"/>
</dbReference>
<comment type="subcellular location">
    <subcellularLocation>
        <location evidence="4">Cell membrane</location>
    </subcellularLocation>
</comment>
<comment type="catalytic activity">
    <reaction evidence="4">
        <text>lipid IVA (E. coli) + CMP-3-deoxy-beta-D-manno-octulosonate = alpha-Kdo-(2-&gt;6)-lipid IVA (E. coli) + CMP + H(+)</text>
        <dbReference type="Rhea" id="RHEA:28066"/>
        <dbReference type="ChEBI" id="CHEBI:15378"/>
        <dbReference type="ChEBI" id="CHEBI:58603"/>
        <dbReference type="ChEBI" id="CHEBI:60364"/>
        <dbReference type="ChEBI" id="CHEBI:60377"/>
        <dbReference type="ChEBI" id="CHEBI:85987"/>
        <dbReference type="EC" id="2.4.99.12"/>
    </reaction>
</comment>
<dbReference type="GO" id="GO:0043842">
    <property type="term" value="F:Kdo transferase activity"/>
    <property type="evidence" value="ECO:0007669"/>
    <property type="project" value="UniProtKB-EC"/>
</dbReference>
<dbReference type="AlphaFoldDB" id="A0A1V5MDM9"/>
<dbReference type="Gene3D" id="3.40.50.2000">
    <property type="entry name" value="Glycogen Phosphorylase B"/>
    <property type="match status" value="1"/>
</dbReference>
<sequence length="434" mass="47798">MSRYLVVLLYNLALLAALPFFLPVSAGRHLRRNGGLRGLRARLGLAAPARRPRISPGAVWIHLVSYGEVVTAAPFVETLLRESGRPAAIWTTTPTGYRAARKAFPELPVNYLPIDLPLNWPFLFGRYRPSVFISLEALFWPNLLIFLDLFRVPAVLINGRLSPRSFRRYLKARPLLAPLLKRVSALGMRSQPEADWIVRLGAPAGRVRATGSLKYDLVIERAARIDPESVRREYGLPGNCLVFGSIHPEEEALALSVSRRLLEEFPGLKIILAPRHLERSRLVELLAESGQAFQAVSSFQTPLAAPFLLLDRMGCLNRAYAAGRAAFVGGSLTIFGDGGHNLVEPAAFGRPVAFGPHAWNFREESGLLLDCGGGVLVRSETELHQFFRRTLLDPAWADAAGNRALEAVRKRTGGVERSVAIVRDLLTNGINEAA</sequence>
<evidence type="ECO:0000256" key="3">
    <source>
        <dbReference type="PIRSR" id="PIRSR639901-2"/>
    </source>
</evidence>
<keyword evidence="1 4" id="KW-0808">Transferase</keyword>
<dbReference type="SUPFAM" id="SSF53756">
    <property type="entry name" value="UDP-Glycosyltransferase/glycogen phosphorylase"/>
    <property type="match status" value="1"/>
</dbReference>
<dbReference type="EMBL" id="MWAK01000184">
    <property type="protein sequence ID" value="OPZ91334.1"/>
    <property type="molecule type" value="Genomic_DNA"/>
</dbReference>
<feature type="domain" description="3-deoxy-D-manno-octulosonic-acid transferase N-terminal" evidence="5">
    <location>
        <begin position="39"/>
        <end position="216"/>
    </location>
</feature>
<evidence type="ECO:0000313" key="6">
    <source>
        <dbReference type="EMBL" id="OPZ91334.1"/>
    </source>
</evidence>
<dbReference type="EC" id="2.4.99.12" evidence="4"/>
<evidence type="ECO:0000256" key="1">
    <source>
        <dbReference type="ARBA" id="ARBA00022679"/>
    </source>
</evidence>
<name>A0A1V5MDM9_UNCT6</name>
<dbReference type="PANTHER" id="PTHR42755:SF1">
    <property type="entry name" value="3-DEOXY-D-MANNO-OCTULOSONIC ACID TRANSFERASE, MITOCHONDRIAL-RELATED"/>
    <property type="match status" value="1"/>
</dbReference>
<dbReference type="UniPathway" id="UPA00958"/>
<reference evidence="6" key="1">
    <citation type="submission" date="2017-02" db="EMBL/GenBank/DDBJ databases">
        <title>Delving into the versatile metabolic prowess of the omnipresent phylum Bacteroidetes.</title>
        <authorList>
            <person name="Nobu M.K."/>
            <person name="Mei R."/>
            <person name="Narihiro T."/>
            <person name="Kuroda K."/>
            <person name="Liu W.-T."/>
        </authorList>
    </citation>
    <scope>NUCLEOTIDE SEQUENCE</scope>
    <source>
        <strain evidence="6">ADurb.Bin417</strain>
    </source>
</reference>
<dbReference type="InterPro" id="IPR007507">
    <property type="entry name" value="Glycos_transf_N"/>
</dbReference>
<protein>
    <recommendedName>
        <fullName evidence="4">3-deoxy-D-manno-octulosonic acid transferase</fullName>
        <shortName evidence="4">Kdo transferase</shortName>
        <ecNumber evidence="4">2.4.99.12</ecNumber>
    </recommendedName>
    <alternativeName>
        <fullName evidence="4">Lipid IV(A) 3-deoxy-D-manno-octulosonic acid transferase</fullName>
    </alternativeName>
</protein>
<evidence type="ECO:0000259" key="5">
    <source>
        <dbReference type="Pfam" id="PF04413"/>
    </source>
</evidence>
<dbReference type="GO" id="GO:0009244">
    <property type="term" value="P:lipopolysaccharide core region biosynthetic process"/>
    <property type="evidence" value="ECO:0007669"/>
    <property type="project" value="UniProtKB-UniRule"/>
</dbReference>
<organism evidence="6">
    <name type="scientific">candidate division TA06 bacterium ADurb.Bin417</name>
    <dbReference type="NCBI Taxonomy" id="1852828"/>
    <lineage>
        <taxon>Bacteria</taxon>
        <taxon>Bacteria division TA06</taxon>
    </lineage>
</organism>
<keyword evidence="4" id="KW-0472">Membrane</keyword>